<dbReference type="Pfam" id="PF06082">
    <property type="entry name" value="YjbH"/>
    <property type="match status" value="1"/>
</dbReference>
<dbReference type="RefSeq" id="WP_341542236.1">
    <property type="nucleotide sequence ID" value="NZ_JBAKAP010000006.1"/>
</dbReference>
<evidence type="ECO:0000313" key="2">
    <source>
        <dbReference type="EMBL" id="MEL0616598.1"/>
    </source>
</evidence>
<evidence type="ECO:0000313" key="3">
    <source>
        <dbReference type="Proteomes" id="UP001378242"/>
    </source>
</evidence>
<evidence type="ECO:0000256" key="1">
    <source>
        <dbReference type="SAM" id="MobiDB-lite"/>
    </source>
</evidence>
<keyword evidence="3" id="KW-1185">Reference proteome</keyword>
<feature type="compositionally biased region" description="Basic and acidic residues" evidence="1">
    <location>
        <begin position="317"/>
        <end position="329"/>
    </location>
</feature>
<protein>
    <submittedName>
        <fullName evidence="2">YjbH domain-containing protein</fullName>
    </submittedName>
</protein>
<dbReference type="Proteomes" id="UP001378242">
    <property type="component" value="Unassembled WGS sequence"/>
</dbReference>
<sequence length="827" mass="90616">MSSPFRPAHPSTRPRDEQRPAPARTGWLALGMAGGLLGAQIAHAATGESQSDFGGVGLMQTPTARFAPQGELSFTYSRTQPYKRFSVNAAPFEWMELGFRYVSVETVSYGEAAPDRDYLDKSFDTKFRLWEEDRYRPALAVGLRDLGGTGLFSSEYLVASKRYGDLDVSLGLGWGYLGTRGDFSNPLALVRSSLETRSDTTSDNGGDFQLGSMFSGSPAVFGGIEYQTPWDPLTLMLEYEGNDYSDEPLTVEIDQDSPFNLGATFKVNDNLSLHGGWERGNTAMLGLSLSTNLAGLAQAKDDGTPEDVAPSHHSRYRHDQTPEAFRVRSLDAVNRGNSESVPSDRSPRPAGATPASAPSLTGDEAAPLSTTSLDGDEAAPLSTPSLTGDEAAPQGRLLTLPTSPSATTGEPAASPPAPIRLEDVDWQALAATLRAQTGLEVSRLRVEGETLVIEAEATRFRKDLQAEGRANRVLHNRLPAEITHFRYRLSSNGLALREDEHPREAFVAAANDRRFGAEYEHSITARAASPAPDDDASADAATVLDREPAGFNWGFSPNLKQNFGGPDGYLYQLNLQLDALWRTDRNGWFSGVATYQLADNYENYEYIADSDLPRVRTYVGDYVKETDLGITNLQYTRTHQFGRDWYAQAYGGILEMMYAGVGAEVLYRPMNSSLALGLDINRVRQREFDQQFGLRDYSVTTGHATAYWQSGWHDVLVKGSVGRYLAGDIGATLDLSRRFSNGVSVGAWATMTDAGDDYGEGSFDKGLYVSIPLDAFFTTSSKGSTGFAWAPLTRDGGARLNRRYQLYYMTDDRDPEGYWEGIDKVYK</sequence>
<proteinExistence type="predicted"/>
<comment type="caution">
    <text evidence="2">The sequence shown here is derived from an EMBL/GenBank/DDBJ whole genome shotgun (WGS) entry which is preliminary data.</text>
</comment>
<dbReference type="InterPro" id="IPR010344">
    <property type="entry name" value="YbjH"/>
</dbReference>
<gene>
    <name evidence="2" type="ORF">V6243_07105</name>
</gene>
<accession>A0ABU9GDP1</accession>
<feature type="region of interest" description="Disordered" evidence="1">
    <location>
        <begin position="1"/>
        <end position="21"/>
    </location>
</feature>
<reference evidence="2 3" key="1">
    <citation type="submission" date="2024-02" db="EMBL/GenBank/DDBJ databases">
        <title>Bacteria isolated from the canopy kelp, Nereocystis luetkeana.</title>
        <authorList>
            <person name="Pfister C.A."/>
            <person name="Younker I.T."/>
            <person name="Light S.H."/>
        </authorList>
    </citation>
    <scope>NUCLEOTIDE SEQUENCE [LARGE SCALE GENOMIC DNA]</scope>
    <source>
        <strain evidence="2 3">TI.5.07</strain>
    </source>
</reference>
<organism evidence="2 3">
    <name type="scientific">Cobetia marina</name>
    <name type="common">Deleya marina</name>
    <dbReference type="NCBI Taxonomy" id="28258"/>
    <lineage>
        <taxon>Bacteria</taxon>
        <taxon>Pseudomonadati</taxon>
        <taxon>Pseudomonadota</taxon>
        <taxon>Gammaproteobacteria</taxon>
        <taxon>Oceanospirillales</taxon>
        <taxon>Halomonadaceae</taxon>
        <taxon>Cobetia</taxon>
    </lineage>
</organism>
<feature type="compositionally biased region" description="Low complexity" evidence="1">
    <location>
        <begin position="397"/>
        <end position="408"/>
    </location>
</feature>
<feature type="region of interest" description="Disordered" evidence="1">
    <location>
        <begin position="299"/>
        <end position="418"/>
    </location>
</feature>
<name>A0ABU9GDP1_COBMA</name>
<dbReference type="EMBL" id="JBAKAP010000006">
    <property type="protein sequence ID" value="MEL0616598.1"/>
    <property type="molecule type" value="Genomic_DNA"/>
</dbReference>